<dbReference type="Gene3D" id="3.10.100.10">
    <property type="entry name" value="Mannose-Binding Protein A, subunit A"/>
    <property type="match status" value="1"/>
</dbReference>
<evidence type="ECO:0000313" key="2">
    <source>
        <dbReference type="Proteomes" id="UP001152795"/>
    </source>
</evidence>
<feature type="non-terminal residue" evidence="1">
    <location>
        <position position="78"/>
    </location>
</feature>
<dbReference type="EMBL" id="CACRXK020020905">
    <property type="protein sequence ID" value="CAB4035292.1"/>
    <property type="molecule type" value="Genomic_DNA"/>
</dbReference>
<sequence>MFVLFQKTENLCQNNGKTCRTDPTWFAFNQSYFLFVTTPIPQEEARKACLEKKGDLASISSEEEQSFLFKTFVEKNSD</sequence>
<organism evidence="1 2">
    <name type="scientific">Paramuricea clavata</name>
    <name type="common">Red gorgonian</name>
    <name type="synonym">Violescent sea-whip</name>
    <dbReference type="NCBI Taxonomy" id="317549"/>
    <lineage>
        <taxon>Eukaryota</taxon>
        <taxon>Metazoa</taxon>
        <taxon>Cnidaria</taxon>
        <taxon>Anthozoa</taxon>
        <taxon>Octocorallia</taxon>
        <taxon>Malacalcyonacea</taxon>
        <taxon>Plexauridae</taxon>
        <taxon>Paramuricea</taxon>
    </lineage>
</organism>
<accession>A0A7D9JS13</accession>
<proteinExistence type="predicted"/>
<keyword evidence="2" id="KW-1185">Reference proteome</keyword>
<dbReference type="SUPFAM" id="SSF56436">
    <property type="entry name" value="C-type lectin-like"/>
    <property type="match status" value="1"/>
</dbReference>
<comment type="caution">
    <text evidence="1">The sequence shown here is derived from an EMBL/GenBank/DDBJ whole genome shotgun (WGS) entry which is preliminary data.</text>
</comment>
<dbReference type="Proteomes" id="UP001152795">
    <property type="component" value="Unassembled WGS sequence"/>
</dbReference>
<name>A0A7D9JS13_PARCT</name>
<dbReference type="InterPro" id="IPR016186">
    <property type="entry name" value="C-type_lectin-like/link_sf"/>
</dbReference>
<protein>
    <submittedName>
        <fullName evidence="1">Uncharacterized protein</fullName>
    </submittedName>
</protein>
<evidence type="ECO:0000313" key="1">
    <source>
        <dbReference type="EMBL" id="CAB4035292.1"/>
    </source>
</evidence>
<reference evidence="1" key="1">
    <citation type="submission" date="2020-04" db="EMBL/GenBank/DDBJ databases">
        <authorList>
            <person name="Alioto T."/>
            <person name="Alioto T."/>
            <person name="Gomez Garrido J."/>
        </authorList>
    </citation>
    <scope>NUCLEOTIDE SEQUENCE</scope>
    <source>
        <strain evidence="1">A484AB</strain>
    </source>
</reference>
<dbReference type="InterPro" id="IPR016187">
    <property type="entry name" value="CTDL_fold"/>
</dbReference>
<dbReference type="AlphaFoldDB" id="A0A7D9JS13"/>
<dbReference type="OrthoDB" id="441660at2759"/>
<gene>
    <name evidence="1" type="ORF">PACLA_8A054351</name>
</gene>